<evidence type="ECO:0000256" key="10">
    <source>
        <dbReference type="PROSITE-ProRule" id="PRU10141"/>
    </source>
</evidence>
<organism evidence="13 14">
    <name type="scientific">Zopfia rhizophila CBS 207.26</name>
    <dbReference type="NCBI Taxonomy" id="1314779"/>
    <lineage>
        <taxon>Eukaryota</taxon>
        <taxon>Fungi</taxon>
        <taxon>Dikarya</taxon>
        <taxon>Ascomycota</taxon>
        <taxon>Pezizomycotina</taxon>
        <taxon>Dothideomycetes</taxon>
        <taxon>Dothideomycetes incertae sedis</taxon>
        <taxon>Zopfiaceae</taxon>
        <taxon>Zopfia</taxon>
    </lineage>
</organism>
<keyword evidence="3" id="KW-0963">Cytoplasm</keyword>
<evidence type="ECO:0000256" key="4">
    <source>
        <dbReference type="ARBA" id="ARBA00022527"/>
    </source>
</evidence>
<dbReference type="EMBL" id="ML994617">
    <property type="protein sequence ID" value="KAF2190909.1"/>
    <property type="molecule type" value="Genomic_DNA"/>
</dbReference>
<evidence type="ECO:0000256" key="8">
    <source>
        <dbReference type="ARBA" id="ARBA00022777"/>
    </source>
</evidence>
<evidence type="ECO:0000256" key="3">
    <source>
        <dbReference type="ARBA" id="ARBA00022490"/>
    </source>
</evidence>
<dbReference type="Gene3D" id="1.10.510.10">
    <property type="entry name" value="Transferase(Phosphotransferase) domain 1"/>
    <property type="match status" value="1"/>
</dbReference>
<gene>
    <name evidence="13" type="ORF">K469DRAFT_732460</name>
</gene>
<evidence type="ECO:0000259" key="12">
    <source>
        <dbReference type="PROSITE" id="PS50011"/>
    </source>
</evidence>
<protein>
    <submittedName>
        <fullName evidence="13">Kinase-like protein</fullName>
    </submittedName>
</protein>
<keyword evidence="14" id="KW-1185">Reference proteome</keyword>
<dbReference type="AlphaFoldDB" id="A0A6A6EJN8"/>
<feature type="domain" description="Protein kinase" evidence="12">
    <location>
        <begin position="335"/>
        <end position="666"/>
    </location>
</feature>
<feature type="region of interest" description="Disordered" evidence="11">
    <location>
        <begin position="824"/>
        <end position="868"/>
    </location>
</feature>
<dbReference type="GO" id="GO:0005634">
    <property type="term" value="C:nucleus"/>
    <property type="evidence" value="ECO:0007669"/>
    <property type="project" value="TreeGrafter"/>
</dbReference>
<dbReference type="GO" id="GO:0004674">
    <property type="term" value="F:protein serine/threonine kinase activity"/>
    <property type="evidence" value="ECO:0007669"/>
    <property type="project" value="UniProtKB-KW"/>
</dbReference>
<evidence type="ECO:0000313" key="14">
    <source>
        <dbReference type="Proteomes" id="UP000800200"/>
    </source>
</evidence>
<reference evidence="13" key="1">
    <citation type="journal article" date="2020" name="Stud. Mycol.">
        <title>101 Dothideomycetes genomes: a test case for predicting lifestyles and emergence of pathogens.</title>
        <authorList>
            <person name="Haridas S."/>
            <person name="Albert R."/>
            <person name="Binder M."/>
            <person name="Bloem J."/>
            <person name="Labutti K."/>
            <person name="Salamov A."/>
            <person name="Andreopoulos B."/>
            <person name="Baker S."/>
            <person name="Barry K."/>
            <person name="Bills G."/>
            <person name="Bluhm B."/>
            <person name="Cannon C."/>
            <person name="Castanera R."/>
            <person name="Culley D."/>
            <person name="Daum C."/>
            <person name="Ezra D."/>
            <person name="Gonzalez J."/>
            <person name="Henrissat B."/>
            <person name="Kuo A."/>
            <person name="Liang C."/>
            <person name="Lipzen A."/>
            <person name="Lutzoni F."/>
            <person name="Magnuson J."/>
            <person name="Mondo S."/>
            <person name="Nolan M."/>
            <person name="Ohm R."/>
            <person name="Pangilinan J."/>
            <person name="Park H.-J."/>
            <person name="Ramirez L."/>
            <person name="Alfaro M."/>
            <person name="Sun H."/>
            <person name="Tritt A."/>
            <person name="Yoshinaga Y."/>
            <person name="Zwiers L.-H."/>
            <person name="Turgeon B."/>
            <person name="Goodwin S."/>
            <person name="Spatafora J."/>
            <person name="Crous P."/>
            <person name="Grigoriev I."/>
        </authorList>
    </citation>
    <scope>NUCLEOTIDE SEQUENCE</scope>
    <source>
        <strain evidence="13">CBS 207.26</strain>
    </source>
</reference>
<feature type="binding site" evidence="10">
    <location>
        <position position="364"/>
    </location>
    <ligand>
        <name>ATP</name>
        <dbReference type="ChEBI" id="CHEBI:30616"/>
    </ligand>
</feature>
<dbReference type="GO" id="GO:0005524">
    <property type="term" value="F:ATP binding"/>
    <property type="evidence" value="ECO:0007669"/>
    <property type="project" value="UniProtKB-UniRule"/>
</dbReference>
<evidence type="ECO:0000256" key="2">
    <source>
        <dbReference type="ARBA" id="ARBA00008867"/>
    </source>
</evidence>
<name>A0A6A6EJN8_9PEZI</name>
<dbReference type="InterPro" id="IPR008271">
    <property type="entry name" value="Ser/Thr_kinase_AS"/>
</dbReference>
<feature type="region of interest" description="Disordered" evidence="11">
    <location>
        <begin position="1"/>
        <end position="194"/>
    </location>
</feature>
<dbReference type="SUPFAM" id="SSF56112">
    <property type="entry name" value="Protein kinase-like (PK-like)"/>
    <property type="match status" value="1"/>
</dbReference>
<dbReference type="Gene3D" id="3.30.200.20">
    <property type="entry name" value="Phosphorylase Kinase, domain 1"/>
    <property type="match status" value="1"/>
</dbReference>
<keyword evidence="6" id="KW-0808">Transferase</keyword>
<proteinExistence type="inferred from homology"/>
<dbReference type="PROSITE" id="PS00108">
    <property type="entry name" value="PROTEIN_KINASE_ST"/>
    <property type="match status" value="1"/>
</dbReference>
<dbReference type="SMART" id="SM00220">
    <property type="entry name" value="S_TKc"/>
    <property type="match status" value="1"/>
</dbReference>
<feature type="compositionally biased region" description="Polar residues" evidence="11">
    <location>
        <begin position="50"/>
        <end position="59"/>
    </location>
</feature>
<dbReference type="CDD" id="cd14212">
    <property type="entry name" value="PKc_YAK1"/>
    <property type="match status" value="1"/>
</dbReference>
<dbReference type="PANTHER" id="PTHR24058">
    <property type="entry name" value="DUAL SPECIFICITY PROTEIN KINASE"/>
    <property type="match status" value="1"/>
</dbReference>
<evidence type="ECO:0000256" key="1">
    <source>
        <dbReference type="ARBA" id="ARBA00004496"/>
    </source>
</evidence>
<evidence type="ECO:0000256" key="7">
    <source>
        <dbReference type="ARBA" id="ARBA00022741"/>
    </source>
</evidence>
<dbReference type="FunFam" id="3.30.200.20:FF:000087">
    <property type="entry name" value="Dual specificity tyrosine-phosphorylation-regulated kinase 1A"/>
    <property type="match status" value="1"/>
</dbReference>
<evidence type="ECO:0000256" key="6">
    <source>
        <dbReference type="ARBA" id="ARBA00022679"/>
    </source>
</evidence>
<keyword evidence="4" id="KW-0723">Serine/threonine-protein kinase</keyword>
<dbReference type="Proteomes" id="UP000800200">
    <property type="component" value="Unassembled WGS sequence"/>
</dbReference>
<feature type="compositionally biased region" description="Low complexity" evidence="11">
    <location>
        <begin position="158"/>
        <end position="172"/>
    </location>
</feature>
<dbReference type="OrthoDB" id="9332038at2759"/>
<evidence type="ECO:0000256" key="5">
    <source>
        <dbReference type="ARBA" id="ARBA00022553"/>
    </source>
</evidence>
<keyword evidence="5" id="KW-0597">Phosphoprotein</keyword>
<keyword evidence="9 10" id="KW-0067">ATP-binding</keyword>
<evidence type="ECO:0000256" key="9">
    <source>
        <dbReference type="ARBA" id="ARBA00022840"/>
    </source>
</evidence>
<dbReference type="PANTHER" id="PTHR24058:SF17">
    <property type="entry name" value="HOMEODOMAIN INTERACTING PROTEIN KINASE, ISOFORM D"/>
    <property type="match status" value="1"/>
</dbReference>
<dbReference type="GO" id="GO:0005737">
    <property type="term" value="C:cytoplasm"/>
    <property type="evidence" value="ECO:0007669"/>
    <property type="project" value="UniProtKB-SubCell"/>
</dbReference>
<sequence length="889" mass="100236">MDQQWSSYAESPVTTRQARYAPHNMTTPQHSQRDPNIPQQIKQDPYASPSVPSRSQSMALVSPGGPHGRGHEYNDTDGDVAMEDADPYNKPKYASRGNHQQRHSQQFLQQEESAAARRYSPMNLSPTSPFSASAQQGGQNFTSFSPQAQNNRQSPTRNNPYMSPPNSYYSPPASRPHAPQLPPIQSTNLSPESYYPQSATAQLNAVYNRDARSPRATNPNPPQLPPIGRGSVPKFEKCVNTADLEPKINTQPPFRRAHPEGGFISPLQALTTHLPSTYRICNPSFKYESSRNPRRVLTKPSKGVKNDGYDNEDSDYILYVNDILGSEESGHKNRYLILDVLGQGTFGQVVKCQNLKTQEVVAVKVVKNRTAYFNQSMMEVSVLDLLNKQMDKNDDHHLLRLKDTFIHRQHLCLVFELLSVNLYELIKQNQFRGLSTTLVRVFAQQLINGLSLLGKAKLIHCDLKPENILLKNLESPIIKIIDFGSACDERQTVYTYIQSRFYRSPEVLLGLPYSAAIDMWSLGCIVVELFLGLPLFPGSSEYNQVSRITEMLGLPPTWMLEMGKQSGEFFEKYSDEYGRRNYRLKSMEVYAREHGTKEQPSKKYFSATTLPDIIKNYPMPRKNMKPAEIEREMANRTSFIDFAQGLLNLNPLERWTPNQAKMHPFITQAKFTGPFVPPMTLRTGSSRSPAPGVQEQQRAEAMSKQRAQQQAAQHQAQVQAQNAAYANMQMNQYAAQSPHGQPNLYNNMYGPNHQGAPPPYPAQPAYGQQMGMMPQQQARSYNQPQNLYAQATTRAGRQRASTMDQQQSGIPPALQRVISHLDPNAPIRLQPSPAYYPPPPDGAPESASSARRRGSRAGGQHGRANRDFIRTLEDRTLEEGFMNQQQHWQ</sequence>
<keyword evidence="7 10" id="KW-0547">Nucleotide-binding</keyword>
<feature type="compositionally biased region" description="Low complexity" evidence="11">
    <location>
        <begin position="705"/>
        <end position="715"/>
    </location>
</feature>
<feature type="compositionally biased region" description="Low complexity" evidence="11">
    <location>
        <begin position="763"/>
        <end position="778"/>
    </location>
</feature>
<feature type="region of interest" description="Disordered" evidence="11">
    <location>
        <begin position="677"/>
        <end position="715"/>
    </location>
</feature>
<dbReference type="InterPro" id="IPR011009">
    <property type="entry name" value="Kinase-like_dom_sf"/>
</dbReference>
<feature type="compositionally biased region" description="Polar residues" evidence="11">
    <location>
        <begin position="1"/>
        <end position="17"/>
    </location>
</feature>
<feature type="compositionally biased region" description="Acidic residues" evidence="11">
    <location>
        <begin position="75"/>
        <end position="86"/>
    </location>
</feature>
<dbReference type="FunFam" id="1.10.510.10:FF:000380">
    <property type="entry name" value="Serine/threonine-protein kinase ppk15"/>
    <property type="match status" value="1"/>
</dbReference>
<feature type="compositionally biased region" description="Polar residues" evidence="11">
    <location>
        <begin position="183"/>
        <end position="194"/>
    </location>
</feature>
<dbReference type="GO" id="GO:0004713">
    <property type="term" value="F:protein tyrosine kinase activity"/>
    <property type="evidence" value="ECO:0007669"/>
    <property type="project" value="TreeGrafter"/>
</dbReference>
<keyword evidence="8 13" id="KW-0418">Kinase</keyword>
<feature type="compositionally biased region" description="Polar residues" evidence="11">
    <location>
        <begin position="122"/>
        <end position="157"/>
    </location>
</feature>
<dbReference type="InterPro" id="IPR000719">
    <property type="entry name" value="Prot_kinase_dom"/>
</dbReference>
<comment type="subcellular location">
    <subcellularLocation>
        <location evidence="1">Cytoplasm</location>
    </subcellularLocation>
</comment>
<feature type="region of interest" description="Disordered" evidence="11">
    <location>
        <begin position="735"/>
        <end position="781"/>
    </location>
</feature>
<dbReference type="PROSITE" id="PS00107">
    <property type="entry name" value="PROTEIN_KINASE_ATP"/>
    <property type="match status" value="1"/>
</dbReference>
<accession>A0A6A6EJN8</accession>
<dbReference type="InterPro" id="IPR017441">
    <property type="entry name" value="Protein_kinase_ATP_BS"/>
</dbReference>
<feature type="region of interest" description="Disordered" evidence="11">
    <location>
        <begin position="210"/>
        <end position="232"/>
    </location>
</feature>
<dbReference type="Pfam" id="PF00069">
    <property type="entry name" value="Pkinase"/>
    <property type="match status" value="1"/>
</dbReference>
<comment type="similarity">
    <text evidence="2">Belongs to the protein kinase superfamily. CMGC Ser/Thr protein kinase family. MNB/DYRK subfamily.</text>
</comment>
<dbReference type="PROSITE" id="PS50011">
    <property type="entry name" value="PROTEIN_KINASE_DOM"/>
    <property type="match status" value="1"/>
</dbReference>
<dbReference type="InterPro" id="IPR050494">
    <property type="entry name" value="Ser_Thr_dual-spec_kinase"/>
</dbReference>
<evidence type="ECO:0000313" key="13">
    <source>
        <dbReference type="EMBL" id="KAF2190909.1"/>
    </source>
</evidence>
<evidence type="ECO:0000256" key="11">
    <source>
        <dbReference type="SAM" id="MobiDB-lite"/>
    </source>
</evidence>